<dbReference type="InterPro" id="IPR036638">
    <property type="entry name" value="HLH_DNA-bd_sf"/>
</dbReference>
<keyword evidence="3 5" id="KW-0804">Transcription</keyword>
<organism evidence="9 10">
    <name type="scientific">Coptis chinensis</name>
    <dbReference type="NCBI Taxonomy" id="261450"/>
    <lineage>
        <taxon>Eukaryota</taxon>
        <taxon>Viridiplantae</taxon>
        <taxon>Streptophyta</taxon>
        <taxon>Embryophyta</taxon>
        <taxon>Tracheophyta</taxon>
        <taxon>Spermatophyta</taxon>
        <taxon>Magnoliopsida</taxon>
        <taxon>Ranunculales</taxon>
        <taxon>Ranunculaceae</taxon>
        <taxon>Coptidoideae</taxon>
        <taxon>Coptis</taxon>
    </lineage>
</organism>
<reference evidence="9 10" key="1">
    <citation type="submission" date="2020-10" db="EMBL/GenBank/DDBJ databases">
        <title>The Coptis chinensis genome and diversification of protoberbering-type alkaloids.</title>
        <authorList>
            <person name="Wang B."/>
            <person name="Shu S."/>
            <person name="Song C."/>
            <person name="Liu Y."/>
        </authorList>
    </citation>
    <scope>NUCLEOTIDE SEQUENCE [LARGE SCALE GENOMIC DNA]</scope>
    <source>
        <strain evidence="9">HL-2020</strain>
        <tissue evidence="9">Leaf</tissue>
    </source>
</reference>
<dbReference type="GO" id="GO:0003700">
    <property type="term" value="F:DNA-binding transcription factor activity"/>
    <property type="evidence" value="ECO:0007669"/>
    <property type="project" value="InterPro"/>
</dbReference>
<evidence type="ECO:0000256" key="3">
    <source>
        <dbReference type="ARBA" id="ARBA00023163"/>
    </source>
</evidence>
<dbReference type="GO" id="GO:0005634">
    <property type="term" value="C:nucleus"/>
    <property type="evidence" value="ECO:0007669"/>
    <property type="project" value="UniProtKB-SubCell"/>
</dbReference>
<feature type="domain" description="BHLH" evidence="7">
    <location>
        <begin position="344"/>
        <end position="393"/>
    </location>
</feature>
<evidence type="ECO:0000313" key="10">
    <source>
        <dbReference type="Proteomes" id="UP000631114"/>
    </source>
</evidence>
<dbReference type="PANTHER" id="PTHR11514">
    <property type="entry name" value="MYC"/>
    <property type="match status" value="1"/>
</dbReference>
<evidence type="ECO:0000259" key="8">
    <source>
        <dbReference type="PROSITE" id="PS51671"/>
    </source>
</evidence>
<dbReference type="Pfam" id="PF22754">
    <property type="entry name" value="bHLH-TF_ACT-like_plant"/>
    <property type="match status" value="1"/>
</dbReference>
<dbReference type="InterPro" id="IPR002912">
    <property type="entry name" value="ACT_dom"/>
</dbReference>
<dbReference type="PROSITE" id="PS50888">
    <property type="entry name" value="BHLH"/>
    <property type="match status" value="1"/>
</dbReference>
<evidence type="ECO:0000256" key="2">
    <source>
        <dbReference type="ARBA" id="ARBA00023015"/>
    </source>
</evidence>
<proteinExistence type="predicted"/>
<protein>
    <recommendedName>
        <fullName evidence="5">Transcription factor</fullName>
        <shortName evidence="5">bHLH transcription factor</shortName>
    </recommendedName>
    <alternativeName>
        <fullName evidence="5">Basic helix-loop-helix protein</fullName>
    </alternativeName>
</protein>
<keyword evidence="4 5" id="KW-0539">Nucleus</keyword>
<evidence type="ECO:0000256" key="6">
    <source>
        <dbReference type="SAM" id="MobiDB-lite"/>
    </source>
</evidence>
<dbReference type="SUPFAM" id="SSF47459">
    <property type="entry name" value="HLH, helix-loop-helix DNA-binding domain"/>
    <property type="match status" value="1"/>
</dbReference>
<dbReference type="PANTHER" id="PTHR11514:SF53">
    <property type="entry name" value="TRANSCRIPTION FACTOR BHLH3"/>
    <property type="match status" value="1"/>
</dbReference>
<accession>A0A835LI08</accession>
<dbReference type="OrthoDB" id="677168at2759"/>
<feature type="compositionally biased region" description="Basic and acidic residues" evidence="6">
    <location>
        <begin position="319"/>
        <end position="331"/>
    </location>
</feature>
<gene>
    <name evidence="9" type="ORF">IFM89_008844</name>
</gene>
<evidence type="ECO:0000313" key="9">
    <source>
        <dbReference type="EMBL" id="KAF9596318.1"/>
    </source>
</evidence>
<comment type="caution">
    <text evidence="9">The sequence shown here is derived from an EMBL/GenBank/DDBJ whole genome shotgun (WGS) entry which is preliminary data.</text>
</comment>
<feature type="compositionally biased region" description="Basic and acidic residues" evidence="6">
    <location>
        <begin position="341"/>
        <end position="355"/>
    </location>
</feature>
<dbReference type="GO" id="GO:0046983">
    <property type="term" value="F:protein dimerization activity"/>
    <property type="evidence" value="ECO:0007669"/>
    <property type="project" value="InterPro"/>
</dbReference>
<dbReference type="Pfam" id="PF00010">
    <property type="entry name" value="HLH"/>
    <property type="match status" value="1"/>
</dbReference>
<dbReference type="PROSITE" id="PS51671">
    <property type="entry name" value="ACT"/>
    <property type="match status" value="1"/>
</dbReference>
<dbReference type="CDD" id="cd04873">
    <property type="entry name" value="ACT_UUR-ACR-like"/>
    <property type="match status" value="1"/>
</dbReference>
<dbReference type="InterPro" id="IPR011598">
    <property type="entry name" value="bHLH_dom"/>
</dbReference>
<dbReference type="Proteomes" id="UP000631114">
    <property type="component" value="Unassembled WGS sequence"/>
</dbReference>
<evidence type="ECO:0000256" key="5">
    <source>
        <dbReference type="RuleBase" id="RU369104"/>
    </source>
</evidence>
<feature type="domain" description="ACT" evidence="8">
    <location>
        <begin position="430"/>
        <end position="495"/>
    </location>
</feature>
<name>A0A835LI08_9MAGN</name>
<evidence type="ECO:0000256" key="1">
    <source>
        <dbReference type="ARBA" id="ARBA00004123"/>
    </source>
</evidence>
<dbReference type="InterPro" id="IPR045084">
    <property type="entry name" value="AIB/MYC-like"/>
</dbReference>
<dbReference type="AlphaFoldDB" id="A0A835LI08"/>
<dbReference type="GO" id="GO:0000976">
    <property type="term" value="F:transcription cis-regulatory region binding"/>
    <property type="evidence" value="ECO:0007669"/>
    <property type="project" value="TreeGrafter"/>
</dbReference>
<dbReference type="CDD" id="cd11449">
    <property type="entry name" value="bHLH_AtAIB_like"/>
    <property type="match status" value="1"/>
</dbReference>
<dbReference type="InterPro" id="IPR025610">
    <property type="entry name" value="MYC/MYB_N"/>
</dbReference>
<dbReference type="SMART" id="SM00353">
    <property type="entry name" value="HLH"/>
    <property type="match status" value="1"/>
</dbReference>
<evidence type="ECO:0000259" key="7">
    <source>
        <dbReference type="PROSITE" id="PS50888"/>
    </source>
</evidence>
<evidence type="ECO:0000256" key="4">
    <source>
        <dbReference type="ARBA" id="ARBA00023242"/>
    </source>
</evidence>
<dbReference type="EMBL" id="JADFTS010000007">
    <property type="protein sequence ID" value="KAF9596318.1"/>
    <property type="molecule type" value="Genomic_DNA"/>
</dbReference>
<dbReference type="Pfam" id="PF14215">
    <property type="entry name" value="bHLH-MYC_N"/>
    <property type="match status" value="1"/>
</dbReference>
<dbReference type="FunFam" id="4.10.280.10:FF:000078">
    <property type="entry name" value="Transcription factor bHLH13"/>
    <property type="match status" value="1"/>
</dbReference>
<keyword evidence="10" id="KW-1185">Reference proteome</keyword>
<feature type="region of interest" description="Disordered" evidence="6">
    <location>
        <begin position="300"/>
        <end position="355"/>
    </location>
</feature>
<dbReference type="InterPro" id="IPR054502">
    <property type="entry name" value="bHLH-TF_ACT-like_plant"/>
</dbReference>
<sequence length="495" mass="54993">MGDAYWGSEEDKAVAESVLGSQALEFLISSASSGGASKESVAVSPAVQQELARLVDALDWTYAILWQVSRSKSGELNLVWGQGHCKTQGEEAPSHNNNKRVLQQLHGLFGGATPPRFDSVSDVQIFYLTSVYYSFPFDDAPSGPAWSFASNRPIWASDQKNCLDHYSSRSFLARSAGFKTLVCVPIQSGVVELGSLKQCPEDHNVLQMIQNVFSGSRSTTSLVPKIFGHDLSLGNAKPRSLTMNFSPKVEEDVDFSSASYTNQASISGHSNGLADQEYGTYPNECPIEENNEEKFFLQRNHNLPGGLNPQVKILSSDQSLKDESSRPDERKPRKRGRKPANGREEPLNHVEAERQRREKLNQRFYALRAVVPNISKMDKASLLGDAITYITDLQMKIRVLETEKEMTRNNNQKQPLVPDIDVQTRQEDTVVRVSCPLDAHPVSRVIRAFQETQVTVHESEVSTTDNDSVLHTFSIRTQGGASEHLKERLIAALSR</sequence>
<dbReference type="Gene3D" id="4.10.280.10">
    <property type="entry name" value="Helix-loop-helix DNA-binding domain"/>
    <property type="match status" value="1"/>
</dbReference>
<comment type="subcellular location">
    <subcellularLocation>
        <location evidence="1 5">Nucleus</location>
    </subcellularLocation>
</comment>
<keyword evidence="2 5" id="KW-0805">Transcription regulation</keyword>